<comment type="pathway">
    <text evidence="3">Porphyrin-containing compound metabolism; protoheme biosynthesis.</text>
</comment>
<dbReference type="InterPro" id="IPR010817">
    <property type="entry name" value="HemY_N"/>
</dbReference>
<dbReference type="GO" id="GO:0006779">
    <property type="term" value="P:porphyrin-containing compound biosynthetic process"/>
    <property type="evidence" value="ECO:0007669"/>
    <property type="project" value="UniProtKB-KW"/>
</dbReference>
<reference evidence="12 13" key="1">
    <citation type="journal article" date="2011" name="Front. Microbiol.">
        <title>Genomic signatures of strain selection and enhancement in Bacillus atrophaeus var. globigii, a historical biowarfare simulant.</title>
        <authorList>
            <person name="Gibbons H.S."/>
            <person name="Broomall S.M."/>
            <person name="McNew L.A."/>
            <person name="Daligault H."/>
            <person name="Chapman C."/>
            <person name="Bruce D."/>
            <person name="Karavis M."/>
            <person name="Krepps M."/>
            <person name="McGregor P.A."/>
            <person name="Hong C."/>
            <person name="Park K.H."/>
            <person name="Akmal A."/>
            <person name="Feldman A."/>
            <person name="Lin J.S."/>
            <person name="Chang W.E."/>
            <person name="Higgs B.W."/>
            <person name="Demirev P."/>
            <person name="Lindquist J."/>
            <person name="Liem A."/>
            <person name="Fochler E."/>
            <person name="Read T.D."/>
            <person name="Tapia R."/>
            <person name="Johnson S."/>
            <person name="Bishop-Lilly K.A."/>
            <person name="Detter C."/>
            <person name="Han C."/>
            <person name="Sozhamannan S."/>
            <person name="Rosenzweig C.N."/>
            <person name="Skowronski E.W."/>
        </authorList>
    </citation>
    <scope>NUCLEOTIDE SEQUENCE [LARGE SCALE GENOMIC DNA]</scope>
    <source>
        <strain evidence="12 13">AK5</strain>
    </source>
</reference>
<dbReference type="OrthoDB" id="7067577at2"/>
<protein>
    <recommendedName>
        <fullName evidence="11">HemY N-terminal domain-containing protein</fullName>
    </recommendedName>
</protein>
<dbReference type="AlphaFoldDB" id="A0A432VRA3"/>
<dbReference type="EMBL" id="PIPI01000007">
    <property type="protein sequence ID" value="RUO18823.1"/>
    <property type="molecule type" value="Genomic_DNA"/>
</dbReference>
<dbReference type="Gene3D" id="1.25.40.10">
    <property type="entry name" value="Tetratricopeptide repeat domain"/>
    <property type="match status" value="1"/>
</dbReference>
<keyword evidence="4" id="KW-1003">Cell membrane</keyword>
<dbReference type="GO" id="GO:0005886">
    <property type="term" value="C:plasma membrane"/>
    <property type="evidence" value="ECO:0007669"/>
    <property type="project" value="UniProtKB-SubCell"/>
</dbReference>
<dbReference type="Proteomes" id="UP000288212">
    <property type="component" value="Unassembled WGS sequence"/>
</dbReference>
<keyword evidence="5" id="KW-0997">Cell inner membrane</keyword>
<comment type="subcellular location">
    <subcellularLocation>
        <location evidence="2">Cell inner membrane</location>
        <topology evidence="2">Multi-pass membrane protein</topology>
    </subcellularLocation>
</comment>
<keyword evidence="8 10" id="KW-0472">Membrane</keyword>
<evidence type="ECO:0000256" key="9">
    <source>
        <dbReference type="ARBA" id="ARBA00023244"/>
    </source>
</evidence>
<name>A0A432VRA3_9GAMM</name>
<evidence type="ECO:0000256" key="10">
    <source>
        <dbReference type="SAM" id="Phobius"/>
    </source>
</evidence>
<accession>A0A432VRA3</accession>
<evidence type="ECO:0000256" key="4">
    <source>
        <dbReference type="ARBA" id="ARBA00022475"/>
    </source>
</evidence>
<dbReference type="InterPro" id="IPR005254">
    <property type="entry name" value="Heme_biosyn_assoc_TPR_pro"/>
</dbReference>
<gene>
    <name evidence="12" type="ORF">CWE06_09490</name>
</gene>
<keyword evidence="7 10" id="KW-1133">Transmembrane helix</keyword>
<evidence type="ECO:0000256" key="3">
    <source>
        <dbReference type="ARBA" id="ARBA00004744"/>
    </source>
</evidence>
<keyword evidence="13" id="KW-1185">Reference proteome</keyword>
<evidence type="ECO:0000256" key="8">
    <source>
        <dbReference type="ARBA" id="ARBA00023136"/>
    </source>
</evidence>
<evidence type="ECO:0000313" key="13">
    <source>
        <dbReference type="Proteomes" id="UP000288212"/>
    </source>
</evidence>
<dbReference type="InterPro" id="IPR011990">
    <property type="entry name" value="TPR-like_helical_dom_sf"/>
</dbReference>
<dbReference type="PROSITE" id="PS50293">
    <property type="entry name" value="TPR_REGION"/>
    <property type="match status" value="1"/>
</dbReference>
<dbReference type="UniPathway" id="UPA00252"/>
<evidence type="ECO:0000256" key="5">
    <source>
        <dbReference type="ARBA" id="ARBA00022519"/>
    </source>
</evidence>
<dbReference type="GO" id="GO:0042168">
    <property type="term" value="P:heme metabolic process"/>
    <property type="evidence" value="ECO:0007669"/>
    <property type="project" value="InterPro"/>
</dbReference>
<dbReference type="NCBIfam" id="TIGR00540">
    <property type="entry name" value="TPR_hemY_coli"/>
    <property type="match status" value="1"/>
</dbReference>
<dbReference type="SUPFAM" id="SSF48452">
    <property type="entry name" value="TPR-like"/>
    <property type="match status" value="1"/>
</dbReference>
<evidence type="ECO:0000256" key="1">
    <source>
        <dbReference type="ARBA" id="ARBA00002962"/>
    </source>
</evidence>
<evidence type="ECO:0000313" key="12">
    <source>
        <dbReference type="EMBL" id="RUO18823.1"/>
    </source>
</evidence>
<comment type="caution">
    <text evidence="12">The sequence shown here is derived from an EMBL/GenBank/DDBJ whole genome shotgun (WGS) entry which is preliminary data.</text>
</comment>
<feature type="domain" description="HemY N-terminal" evidence="11">
    <location>
        <begin position="26"/>
        <end position="129"/>
    </location>
</feature>
<evidence type="ECO:0000256" key="7">
    <source>
        <dbReference type="ARBA" id="ARBA00022989"/>
    </source>
</evidence>
<organism evidence="12 13">
    <name type="scientific">Aliidiomarina haloalkalitolerans</name>
    <dbReference type="NCBI Taxonomy" id="859059"/>
    <lineage>
        <taxon>Bacteria</taxon>
        <taxon>Pseudomonadati</taxon>
        <taxon>Pseudomonadota</taxon>
        <taxon>Gammaproteobacteria</taxon>
        <taxon>Alteromonadales</taxon>
        <taxon>Idiomarinaceae</taxon>
        <taxon>Aliidiomarina</taxon>
    </lineage>
</organism>
<evidence type="ECO:0000256" key="2">
    <source>
        <dbReference type="ARBA" id="ARBA00004429"/>
    </source>
</evidence>
<proteinExistence type="predicted"/>
<evidence type="ECO:0000259" key="11">
    <source>
        <dbReference type="Pfam" id="PF07219"/>
    </source>
</evidence>
<feature type="transmembrane region" description="Helical" evidence="10">
    <location>
        <begin position="40"/>
        <end position="62"/>
    </location>
</feature>
<evidence type="ECO:0000256" key="6">
    <source>
        <dbReference type="ARBA" id="ARBA00022692"/>
    </source>
</evidence>
<keyword evidence="6 10" id="KW-0812">Transmembrane</keyword>
<sequence length="386" mass="42723">MTKIIILLLIFALGLILGPSWASGQGILVLMTPTHTIEMSLVVAALLLVAGLLVLWLLEILFRSVFKGKRTGARWFRGRKQRKAQKQFNQALHAWLLKDYETAAKLAEAAAPALPQPQDAYLLAATAWQAVHNQAEQQRLLELAQLGDSKDLAVQLALLDNTKDPTKALALAKDLLAREPKNRAVLRTAAISLYQHGHLQTLRGLLADLENRQALPRALLAEYIRACYRAYFTSAGAESATLKTRWQELPKKLRRSTPVRLAYLDVLMKSGYGAAAAKVAARGIQHNVLTASDLLLYNANDWREVAPLREETEKQIKAHPEHPNWVLLLAILAIQEGDYSLAERAAQQAIRLKGERIAYRTLGDALSASGQTDAALTAYRRAAQMK</sequence>
<keyword evidence="9" id="KW-0627">Porphyrin biosynthesis</keyword>
<comment type="function">
    <text evidence="1">Involved in a late step of protoheme IX synthesis.</text>
</comment>
<dbReference type="Pfam" id="PF07219">
    <property type="entry name" value="HemY_N"/>
    <property type="match status" value="1"/>
</dbReference>
<dbReference type="RefSeq" id="WP_126793494.1">
    <property type="nucleotide sequence ID" value="NZ_PIPI01000007.1"/>
</dbReference>